<dbReference type="EMBL" id="MUXE01000001">
    <property type="protein sequence ID" value="PUE66498.1"/>
    <property type="molecule type" value="Genomic_DNA"/>
</dbReference>
<dbReference type="AlphaFoldDB" id="A0A363D576"/>
<sequence length="138" mass="16590">MIRTTALISDENGYKKYNLFEIHEDLQNIIANDYLEYSSQNFKKAAYCELMYKKNFYDKYDETIYKEVYERYINNEKFKEKAKFIYSIIDYDKYVKFVEENQTIQNPNELLISYSIVDSDGVKVEIYNIGISDIAFVF</sequence>
<gene>
    <name evidence="1" type="ORF">B0174_00140</name>
</gene>
<organism evidence="1 2">
    <name type="scientific">Arcobacter caeni</name>
    <dbReference type="NCBI Taxonomy" id="1912877"/>
    <lineage>
        <taxon>Bacteria</taxon>
        <taxon>Pseudomonadati</taxon>
        <taxon>Campylobacterota</taxon>
        <taxon>Epsilonproteobacteria</taxon>
        <taxon>Campylobacterales</taxon>
        <taxon>Arcobacteraceae</taxon>
        <taxon>Arcobacter</taxon>
    </lineage>
</organism>
<evidence type="ECO:0000313" key="1">
    <source>
        <dbReference type="EMBL" id="PUE66498.1"/>
    </source>
</evidence>
<dbReference type="Proteomes" id="UP000251135">
    <property type="component" value="Unassembled WGS sequence"/>
</dbReference>
<protein>
    <submittedName>
        <fullName evidence="1">Uncharacterized protein</fullName>
    </submittedName>
</protein>
<comment type="caution">
    <text evidence="1">The sequence shown here is derived from an EMBL/GenBank/DDBJ whole genome shotgun (WGS) entry which is preliminary data.</text>
</comment>
<evidence type="ECO:0000313" key="2">
    <source>
        <dbReference type="Proteomes" id="UP000251135"/>
    </source>
</evidence>
<reference evidence="1 2" key="1">
    <citation type="submission" date="2017-02" db="EMBL/GenBank/DDBJ databases">
        <title>Arcobacter caeni sp. nov, a new Arcobacter species isolated from reclaimed water.</title>
        <authorList>
            <person name="Figueras M.J."/>
            <person name="Perez-Cataluna A."/>
            <person name="Salas-Masso N."/>
        </authorList>
    </citation>
    <scope>NUCLEOTIDE SEQUENCE [LARGE SCALE GENOMIC DNA]</scope>
    <source>
        <strain evidence="1 2">RW17-10</strain>
    </source>
</reference>
<proteinExistence type="predicted"/>
<dbReference type="RefSeq" id="WP_108557610.1">
    <property type="nucleotide sequence ID" value="NZ_MUXE01000001.1"/>
</dbReference>
<dbReference type="OrthoDB" id="5343723at2"/>
<name>A0A363D576_9BACT</name>
<accession>A0A363D576</accession>
<keyword evidence="2" id="KW-1185">Reference proteome</keyword>